<organism evidence="1 2">
    <name type="scientific">Larkinella punicea</name>
    <dbReference type="NCBI Taxonomy" id="2315727"/>
    <lineage>
        <taxon>Bacteria</taxon>
        <taxon>Pseudomonadati</taxon>
        <taxon>Bacteroidota</taxon>
        <taxon>Cytophagia</taxon>
        <taxon>Cytophagales</taxon>
        <taxon>Spirosomataceae</taxon>
        <taxon>Larkinella</taxon>
    </lineage>
</organism>
<sequence length="83" mass="9476">MWLYISLLSSHGEKFTVKLFSTEIDHQMELVNQLYTAGFQIISAFLIDREGKRTDLPLEAFDGAPIAANLQELRLTYLQILST</sequence>
<dbReference type="OrthoDB" id="962007at2"/>
<dbReference type="AlphaFoldDB" id="A0A368JH24"/>
<keyword evidence="2" id="KW-1185">Reference proteome</keyword>
<gene>
    <name evidence="1" type="ORF">DUE52_29755</name>
</gene>
<reference evidence="1 2" key="1">
    <citation type="submission" date="2018-07" db="EMBL/GenBank/DDBJ databases">
        <title>Genome analysis of Larkinella rosea.</title>
        <authorList>
            <person name="Zhou Z."/>
            <person name="Wang G."/>
        </authorList>
    </citation>
    <scope>NUCLEOTIDE SEQUENCE [LARGE SCALE GENOMIC DNA]</scope>
    <source>
        <strain evidence="2">zzj9</strain>
    </source>
</reference>
<dbReference type="RefSeq" id="WP_114409770.1">
    <property type="nucleotide sequence ID" value="NZ_QOWE01000034.1"/>
</dbReference>
<protein>
    <submittedName>
        <fullName evidence="1">Uncharacterized protein</fullName>
    </submittedName>
</protein>
<dbReference type="EMBL" id="QOWE01000034">
    <property type="protein sequence ID" value="RCR65853.1"/>
    <property type="molecule type" value="Genomic_DNA"/>
</dbReference>
<evidence type="ECO:0000313" key="2">
    <source>
        <dbReference type="Proteomes" id="UP000253383"/>
    </source>
</evidence>
<comment type="caution">
    <text evidence="1">The sequence shown here is derived from an EMBL/GenBank/DDBJ whole genome shotgun (WGS) entry which is preliminary data.</text>
</comment>
<proteinExistence type="predicted"/>
<name>A0A368JH24_9BACT</name>
<accession>A0A368JH24</accession>
<dbReference type="Proteomes" id="UP000253383">
    <property type="component" value="Unassembled WGS sequence"/>
</dbReference>
<evidence type="ECO:0000313" key="1">
    <source>
        <dbReference type="EMBL" id="RCR65853.1"/>
    </source>
</evidence>